<dbReference type="EMBL" id="KZ269977">
    <property type="protein sequence ID" value="OZC12544.1"/>
    <property type="molecule type" value="Genomic_DNA"/>
</dbReference>
<gene>
    <name evidence="1" type="ORF">X798_00175</name>
</gene>
<evidence type="ECO:0000313" key="1">
    <source>
        <dbReference type="EMBL" id="OZC12544.1"/>
    </source>
</evidence>
<keyword evidence="2" id="KW-1185">Reference proteome</keyword>
<dbReference type="Proteomes" id="UP000242913">
    <property type="component" value="Unassembled WGS sequence"/>
</dbReference>
<name>A0A238C5B6_9BILA</name>
<sequence>MFVSSSNNCVHCLDNDPQSLSLRISLFANEEGWSGVGWSGGLFEGIACRSAMGRLVGISNGWKEQEERMGNNLSSQCALLCKCSSSMCVSVHHNQFITRCQSHYLLVVYVIASSSHIKYLT</sequence>
<dbReference type="AlphaFoldDB" id="A0A238C5B6"/>
<reference evidence="1 2" key="1">
    <citation type="submission" date="2015-12" db="EMBL/GenBank/DDBJ databases">
        <title>Draft genome of the nematode, Onchocerca flexuosa.</title>
        <authorList>
            <person name="Mitreva M."/>
        </authorList>
    </citation>
    <scope>NUCLEOTIDE SEQUENCE [LARGE SCALE GENOMIC DNA]</scope>
    <source>
        <strain evidence="1">Red Deer</strain>
    </source>
</reference>
<evidence type="ECO:0000313" key="2">
    <source>
        <dbReference type="Proteomes" id="UP000242913"/>
    </source>
</evidence>
<organism evidence="1 2">
    <name type="scientific">Onchocerca flexuosa</name>
    <dbReference type="NCBI Taxonomy" id="387005"/>
    <lineage>
        <taxon>Eukaryota</taxon>
        <taxon>Metazoa</taxon>
        <taxon>Ecdysozoa</taxon>
        <taxon>Nematoda</taxon>
        <taxon>Chromadorea</taxon>
        <taxon>Rhabditida</taxon>
        <taxon>Spirurina</taxon>
        <taxon>Spiruromorpha</taxon>
        <taxon>Filarioidea</taxon>
        <taxon>Onchocercidae</taxon>
        <taxon>Onchocerca</taxon>
    </lineage>
</organism>
<accession>A0A238C5B6</accession>
<proteinExistence type="predicted"/>
<protein>
    <submittedName>
        <fullName evidence="1">Uncharacterized protein</fullName>
    </submittedName>
</protein>